<reference evidence="2 3" key="1">
    <citation type="journal article" date="2018" name="MBio">
        <title>Comparative Genomics Reveals the Core Gene Toolbox for the Fungus-Insect Symbiosis.</title>
        <authorList>
            <person name="Wang Y."/>
            <person name="Stata M."/>
            <person name="Wang W."/>
            <person name="Stajich J.E."/>
            <person name="White M.M."/>
            <person name="Moncalvo J.M."/>
        </authorList>
    </citation>
    <scope>NUCLEOTIDE SEQUENCE [LARGE SCALE GENOMIC DNA]</scope>
    <source>
        <strain evidence="2 3">SC-DP-2</strain>
    </source>
</reference>
<sequence length="71" mass="8337">MALPHVRYTAQPQLSRFTLERARYWAPSAAAWTVFTGLTAFLLITDVPLIKRDVMSKIPFYRDYWKYDPPS</sequence>
<keyword evidence="3" id="KW-1185">Reference proteome</keyword>
<comment type="caution">
    <text evidence="2">The sequence shown here is derived from an EMBL/GenBank/DDBJ whole genome shotgun (WGS) entry which is preliminary data.</text>
</comment>
<dbReference type="Pfam" id="PF09796">
    <property type="entry name" value="QCR10"/>
    <property type="match status" value="1"/>
</dbReference>
<dbReference type="PANTHER" id="PTHR28254">
    <property type="entry name" value="CYTOCHROME B-C1 COMPLEX SUBUNIT 10"/>
    <property type="match status" value="1"/>
</dbReference>
<organism evidence="2 3">
    <name type="scientific">Smittium megazygosporum</name>
    <dbReference type="NCBI Taxonomy" id="133381"/>
    <lineage>
        <taxon>Eukaryota</taxon>
        <taxon>Fungi</taxon>
        <taxon>Fungi incertae sedis</taxon>
        <taxon>Zoopagomycota</taxon>
        <taxon>Kickxellomycotina</taxon>
        <taxon>Harpellomycetes</taxon>
        <taxon>Harpellales</taxon>
        <taxon>Legeriomycetaceae</taxon>
        <taxon>Smittium</taxon>
    </lineage>
</organism>
<dbReference type="EMBL" id="MBFS01002065">
    <property type="protein sequence ID" value="PVV00349.1"/>
    <property type="molecule type" value="Genomic_DNA"/>
</dbReference>
<dbReference type="PANTHER" id="PTHR28254:SF1">
    <property type="entry name" value="CYTOCHROME B-C1 COMPLEX SUBUNIT 10, MITOCHONDRIAL"/>
    <property type="match status" value="1"/>
</dbReference>
<gene>
    <name evidence="2" type="ORF">BB560_005274</name>
</gene>
<keyword evidence="1" id="KW-1133">Transmembrane helix</keyword>
<dbReference type="Proteomes" id="UP000245609">
    <property type="component" value="Unassembled WGS sequence"/>
</dbReference>
<dbReference type="GO" id="GO:0006122">
    <property type="term" value="P:mitochondrial electron transport, ubiquinol to cytochrome c"/>
    <property type="evidence" value="ECO:0007669"/>
    <property type="project" value="InterPro"/>
</dbReference>
<name>A0A2T9Z6W1_9FUNG</name>
<keyword evidence="1" id="KW-0472">Membrane</keyword>
<dbReference type="GO" id="GO:0005739">
    <property type="term" value="C:mitochondrion"/>
    <property type="evidence" value="ECO:0007669"/>
    <property type="project" value="GOC"/>
</dbReference>
<dbReference type="STRING" id="133381.A0A2T9Z6W1"/>
<keyword evidence="1" id="KW-0812">Transmembrane</keyword>
<feature type="transmembrane region" description="Helical" evidence="1">
    <location>
        <begin position="29"/>
        <end position="50"/>
    </location>
</feature>
<accession>A0A2T9Z6W1</accession>
<protein>
    <submittedName>
        <fullName evidence="2">Uncharacterized protein</fullName>
    </submittedName>
</protein>
<evidence type="ECO:0000313" key="3">
    <source>
        <dbReference type="Proteomes" id="UP000245609"/>
    </source>
</evidence>
<proteinExistence type="predicted"/>
<dbReference type="AlphaFoldDB" id="A0A2T9Z6W1"/>
<evidence type="ECO:0000313" key="2">
    <source>
        <dbReference type="EMBL" id="PVV00349.1"/>
    </source>
</evidence>
<dbReference type="OrthoDB" id="2391627at2759"/>
<evidence type="ECO:0000256" key="1">
    <source>
        <dbReference type="SAM" id="Phobius"/>
    </source>
</evidence>
<dbReference type="InterPro" id="IPR019182">
    <property type="entry name" value="Cytochrome_b-c1_su10_fun"/>
</dbReference>